<accession>A0A9D1KUB8</accession>
<evidence type="ECO:0000313" key="2">
    <source>
        <dbReference type="Proteomes" id="UP000824159"/>
    </source>
</evidence>
<proteinExistence type="predicted"/>
<organism evidence="1 2">
    <name type="scientific">Candidatus Allocopromorpha excrementavium</name>
    <dbReference type="NCBI Taxonomy" id="2840741"/>
    <lineage>
        <taxon>Bacteria</taxon>
        <taxon>Bacillati</taxon>
        <taxon>Bacillota</taxon>
        <taxon>Clostridia</taxon>
        <taxon>Eubacteriales</taxon>
        <taxon>Eubacteriaceae</taxon>
        <taxon>Eubacteriaceae incertae sedis</taxon>
        <taxon>Candidatus Allocopromorpha</taxon>
    </lineage>
</organism>
<evidence type="ECO:0000313" key="1">
    <source>
        <dbReference type="EMBL" id="HIT99666.1"/>
    </source>
</evidence>
<comment type="caution">
    <text evidence="1">The sequence shown here is derived from an EMBL/GenBank/DDBJ whole genome shotgun (WGS) entry which is preliminary data.</text>
</comment>
<gene>
    <name evidence="1" type="ORF">IAD12_05380</name>
</gene>
<dbReference type="Proteomes" id="UP000824159">
    <property type="component" value="Unassembled WGS sequence"/>
</dbReference>
<dbReference type="EMBL" id="DVLX01000067">
    <property type="protein sequence ID" value="HIT99666.1"/>
    <property type="molecule type" value="Genomic_DNA"/>
</dbReference>
<reference evidence="1" key="1">
    <citation type="submission" date="2020-10" db="EMBL/GenBank/DDBJ databases">
        <authorList>
            <person name="Gilroy R."/>
        </authorList>
    </citation>
    <scope>NUCLEOTIDE SEQUENCE</scope>
    <source>
        <strain evidence="1">CHK176-22527</strain>
    </source>
</reference>
<dbReference type="AlphaFoldDB" id="A0A9D1KUB8"/>
<protein>
    <submittedName>
        <fullName evidence="1">Uncharacterized protein</fullName>
    </submittedName>
</protein>
<name>A0A9D1KUB8_9FIRM</name>
<sequence length="116" mass="13165">MLTYNQRPSARAHYEIVQAEIGIEPDVVTIIYRQISSLNGGNAVYKIPIGQLNSIEFSDQLCCIHFIGSVTVTYTGSNLRSENKSGCYFYVEKGYEKEILSELTRTCGKDIIYRNR</sequence>
<reference evidence="1" key="2">
    <citation type="journal article" date="2021" name="PeerJ">
        <title>Extensive microbial diversity within the chicken gut microbiome revealed by metagenomics and culture.</title>
        <authorList>
            <person name="Gilroy R."/>
            <person name="Ravi A."/>
            <person name="Getino M."/>
            <person name="Pursley I."/>
            <person name="Horton D.L."/>
            <person name="Alikhan N.F."/>
            <person name="Baker D."/>
            <person name="Gharbi K."/>
            <person name="Hall N."/>
            <person name="Watson M."/>
            <person name="Adriaenssens E.M."/>
            <person name="Foster-Nyarko E."/>
            <person name="Jarju S."/>
            <person name="Secka A."/>
            <person name="Antonio M."/>
            <person name="Oren A."/>
            <person name="Chaudhuri R.R."/>
            <person name="La Ragione R."/>
            <person name="Hildebrand F."/>
            <person name="Pallen M.J."/>
        </authorList>
    </citation>
    <scope>NUCLEOTIDE SEQUENCE</scope>
    <source>
        <strain evidence="1">CHK176-22527</strain>
    </source>
</reference>